<evidence type="ECO:0000313" key="3">
    <source>
        <dbReference type="Proteomes" id="UP000248330"/>
    </source>
</evidence>
<dbReference type="InterPro" id="IPR021362">
    <property type="entry name" value="DUF2834"/>
</dbReference>
<keyword evidence="1" id="KW-0812">Transmembrane</keyword>
<sequence>MPLAVYRLLLILLGGGFAVAFAVMVLPPLLQDPDIIGAFAAGFVNPYASGYALDAILCWCVLAVWVVHEARSAGVRHGWIALVLGVAPGVATGFAVYLLLRTRPARDGRG</sequence>
<dbReference type="Pfam" id="PF11196">
    <property type="entry name" value="DUF2834"/>
    <property type="match status" value="1"/>
</dbReference>
<feature type="transmembrane region" description="Helical" evidence="1">
    <location>
        <begin position="47"/>
        <end position="67"/>
    </location>
</feature>
<organism evidence="2 3">
    <name type="scientific">Sinimarinibacterium flocculans</name>
    <dbReference type="NCBI Taxonomy" id="985250"/>
    <lineage>
        <taxon>Bacteria</taxon>
        <taxon>Pseudomonadati</taxon>
        <taxon>Pseudomonadota</taxon>
        <taxon>Gammaproteobacteria</taxon>
        <taxon>Nevskiales</taxon>
        <taxon>Nevskiaceae</taxon>
        <taxon>Sinimarinibacterium</taxon>
    </lineage>
</organism>
<reference evidence="2 3" key="1">
    <citation type="submission" date="2018-04" db="EMBL/GenBank/DDBJ databases">
        <title>Genomic Encyclopedia of Type Strains, Phase IV (KMG-IV): sequencing the most valuable type-strain genomes for metagenomic binning, comparative biology and taxonomic classification.</title>
        <authorList>
            <person name="Goeker M."/>
        </authorList>
    </citation>
    <scope>NUCLEOTIDE SEQUENCE [LARGE SCALE GENOMIC DNA]</scope>
    <source>
        <strain evidence="2 3">DSM 104150</strain>
    </source>
</reference>
<evidence type="ECO:0000256" key="1">
    <source>
        <dbReference type="SAM" id="Phobius"/>
    </source>
</evidence>
<feature type="transmembrane region" description="Helical" evidence="1">
    <location>
        <begin position="6"/>
        <end position="26"/>
    </location>
</feature>
<accession>A0A318E5V0</accession>
<dbReference type="EMBL" id="QICN01000007">
    <property type="protein sequence ID" value="PXV66656.1"/>
    <property type="molecule type" value="Genomic_DNA"/>
</dbReference>
<name>A0A318E5V0_9GAMM</name>
<dbReference type="AlphaFoldDB" id="A0A318E5V0"/>
<keyword evidence="1" id="KW-0472">Membrane</keyword>
<protein>
    <submittedName>
        <fullName evidence="2">Uncharacterized protein DUF2834</fullName>
    </submittedName>
</protein>
<dbReference type="RefSeq" id="WP_110265773.1">
    <property type="nucleotide sequence ID" value="NZ_CAKZQT010000033.1"/>
</dbReference>
<gene>
    <name evidence="2" type="ORF">C8D93_107221</name>
</gene>
<dbReference type="OrthoDB" id="7062863at2"/>
<evidence type="ECO:0000313" key="2">
    <source>
        <dbReference type="EMBL" id="PXV66656.1"/>
    </source>
</evidence>
<feature type="transmembrane region" description="Helical" evidence="1">
    <location>
        <begin position="79"/>
        <end position="100"/>
    </location>
</feature>
<dbReference type="Proteomes" id="UP000248330">
    <property type="component" value="Unassembled WGS sequence"/>
</dbReference>
<keyword evidence="3" id="KW-1185">Reference proteome</keyword>
<proteinExistence type="predicted"/>
<comment type="caution">
    <text evidence="2">The sequence shown here is derived from an EMBL/GenBank/DDBJ whole genome shotgun (WGS) entry which is preliminary data.</text>
</comment>
<keyword evidence="1" id="KW-1133">Transmembrane helix</keyword>